<evidence type="ECO:0000313" key="3">
    <source>
        <dbReference type="EMBL" id="MFC0472380.1"/>
    </source>
</evidence>
<dbReference type="RefSeq" id="WP_335963875.1">
    <property type="nucleotide sequence ID" value="NZ_JAXBLX010000066.1"/>
</dbReference>
<proteinExistence type="predicted"/>
<dbReference type="Proteomes" id="UP001589838">
    <property type="component" value="Unassembled WGS sequence"/>
</dbReference>
<accession>A0ABV6KGD1</accession>
<keyword evidence="1" id="KW-1133">Transmembrane helix</keyword>
<name>A0ABV6KGD1_9BACI</name>
<evidence type="ECO:0000313" key="4">
    <source>
        <dbReference type="Proteomes" id="UP001589838"/>
    </source>
</evidence>
<comment type="caution">
    <text evidence="3">The sequence shown here is derived from an EMBL/GenBank/DDBJ whole genome shotgun (WGS) entry which is preliminary data.</text>
</comment>
<dbReference type="EMBL" id="JBHLUX010000074">
    <property type="protein sequence ID" value="MFC0472380.1"/>
    <property type="molecule type" value="Genomic_DNA"/>
</dbReference>
<keyword evidence="1" id="KW-0472">Membrane</keyword>
<reference evidence="3 4" key="1">
    <citation type="submission" date="2024-09" db="EMBL/GenBank/DDBJ databases">
        <authorList>
            <person name="Sun Q."/>
            <person name="Mori K."/>
        </authorList>
    </citation>
    <scope>NUCLEOTIDE SEQUENCE [LARGE SCALE GENOMIC DNA]</scope>
    <source>
        <strain evidence="3 4">NCAIM B.02610</strain>
    </source>
</reference>
<gene>
    <name evidence="3" type="ORF">ACFFHM_18300</name>
</gene>
<organism evidence="3 4">
    <name type="scientific">Halalkalibacter kiskunsagensis</name>
    <dbReference type="NCBI Taxonomy" id="1548599"/>
    <lineage>
        <taxon>Bacteria</taxon>
        <taxon>Bacillati</taxon>
        <taxon>Bacillota</taxon>
        <taxon>Bacilli</taxon>
        <taxon>Bacillales</taxon>
        <taxon>Bacillaceae</taxon>
        <taxon>Halalkalibacter</taxon>
    </lineage>
</organism>
<feature type="transmembrane region" description="Helical" evidence="1">
    <location>
        <begin position="12"/>
        <end position="29"/>
    </location>
</feature>
<dbReference type="Pfam" id="PF13115">
    <property type="entry name" value="YtkA"/>
    <property type="match status" value="1"/>
</dbReference>
<feature type="domain" description="YtkA-like" evidence="2">
    <location>
        <begin position="42"/>
        <end position="119"/>
    </location>
</feature>
<protein>
    <submittedName>
        <fullName evidence="3">FixH family protein</fullName>
    </submittedName>
</protein>
<evidence type="ECO:0000256" key="1">
    <source>
        <dbReference type="SAM" id="Phobius"/>
    </source>
</evidence>
<evidence type="ECO:0000259" key="2">
    <source>
        <dbReference type="Pfam" id="PF13115"/>
    </source>
</evidence>
<dbReference type="InterPro" id="IPR032693">
    <property type="entry name" value="YtkA-like_dom"/>
</dbReference>
<sequence>MRLEREQPFNRMMLLVSLMGVVVMSSYLLTTFANTETLKTEWRLSFAGADEFFQTGQAIDFHLFLEDEVGNPVENVDMSVVFDRPDTVHQIEKTFGYLENGLYETEVVFSVPGTWIAMVEAKKDGNYYRNQILFQVDGSIISEANRDPKDSFHLNQPLPEDLQIELNNIPVFRR</sequence>
<keyword evidence="1" id="KW-0812">Transmembrane</keyword>
<keyword evidence="4" id="KW-1185">Reference proteome</keyword>